<gene>
    <name evidence="5" type="ORF">DFR51_2069</name>
    <name evidence="4" type="ORF">SmB9_02710</name>
</gene>
<evidence type="ECO:0000313" key="4">
    <source>
        <dbReference type="EMBL" id="BBE32613.1"/>
    </source>
</evidence>
<feature type="domain" description="AB hydrolase-1" evidence="3">
    <location>
        <begin position="71"/>
        <end position="175"/>
    </location>
</feature>
<dbReference type="EMBL" id="RBWX01000008">
    <property type="protein sequence ID" value="RKS88858.1"/>
    <property type="molecule type" value="Genomic_DNA"/>
</dbReference>
<comment type="similarity">
    <text evidence="2">Belongs to the AB hydrolase superfamily. FUS2 hydrolase family.</text>
</comment>
<accession>A0AAD1D3B9</accession>
<evidence type="ECO:0000313" key="7">
    <source>
        <dbReference type="Proteomes" id="UP000276029"/>
    </source>
</evidence>
<evidence type="ECO:0000313" key="6">
    <source>
        <dbReference type="Proteomes" id="UP000275727"/>
    </source>
</evidence>
<dbReference type="InterPro" id="IPR029058">
    <property type="entry name" value="AB_hydrolase_fold"/>
</dbReference>
<keyword evidence="1 5" id="KW-0378">Hydrolase</keyword>
<dbReference type="EMBL" id="AP018711">
    <property type="protein sequence ID" value="BBE32613.1"/>
    <property type="molecule type" value="Genomic_DNA"/>
</dbReference>
<evidence type="ECO:0000259" key="3">
    <source>
        <dbReference type="Pfam" id="PF00561"/>
    </source>
</evidence>
<dbReference type="Proteomes" id="UP000276029">
    <property type="component" value="Unassembled WGS sequence"/>
</dbReference>
<evidence type="ECO:0000313" key="5">
    <source>
        <dbReference type="EMBL" id="RKS88858.1"/>
    </source>
</evidence>
<proteinExistence type="inferred from homology"/>
<evidence type="ECO:0000256" key="2">
    <source>
        <dbReference type="ARBA" id="ARBA00038115"/>
    </source>
</evidence>
<evidence type="ECO:0000256" key="1">
    <source>
        <dbReference type="ARBA" id="ARBA00022801"/>
    </source>
</evidence>
<dbReference type="InterPro" id="IPR000073">
    <property type="entry name" value="AB_hydrolase_1"/>
</dbReference>
<dbReference type="Pfam" id="PF00561">
    <property type="entry name" value="Abhydrolase_1"/>
    <property type="match status" value="1"/>
</dbReference>
<reference evidence="4 6" key="1">
    <citation type="submission" date="2018-06" db="EMBL/GenBank/DDBJ databases">
        <title>Complete Genome Sequence of the Microcystin-Degrading Bacterium Sphingosinicella microcystinivorans Strain B-9.</title>
        <authorList>
            <person name="Jin H."/>
            <person name="Nishizawa T."/>
            <person name="Guo Y."/>
            <person name="Nishizawa A."/>
            <person name="Park H."/>
            <person name="Kato H."/>
            <person name="Tsuji K."/>
            <person name="Harada K."/>
        </authorList>
    </citation>
    <scope>NUCLEOTIDE SEQUENCE [LARGE SCALE GENOMIC DNA]</scope>
    <source>
        <strain evidence="4 6">B9</strain>
    </source>
</reference>
<name>A0AAD1D3B9_SPHMI</name>
<dbReference type="Proteomes" id="UP000275727">
    <property type="component" value="Chromosome"/>
</dbReference>
<dbReference type="Gene3D" id="3.40.50.1820">
    <property type="entry name" value="alpha/beta hydrolase"/>
    <property type="match status" value="1"/>
</dbReference>
<dbReference type="RefSeq" id="WP_121050665.1">
    <property type="nucleotide sequence ID" value="NZ_AP018711.1"/>
</dbReference>
<reference evidence="5 7" key="2">
    <citation type="submission" date="2018-10" db="EMBL/GenBank/DDBJ databases">
        <title>Genomic Encyclopedia of Type Strains, Phase IV (KMG-IV): sequencing the most valuable type-strain genomes for metagenomic binning, comparative biology and taxonomic classification.</title>
        <authorList>
            <person name="Goeker M."/>
        </authorList>
    </citation>
    <scope>NUCLEOTIDE SEQUENCE [LARGE SCALE GENOMIC DNA]</scope>
    <source>
        <strain evidence="5 7">DSM 19791</strain>
    </source>
</reference>
<organism evidence="4 6">
    <name type="scientific">Sphingosinicella microcystinivorans</name>
    <dbReference type="NCBI Taxonomy" id="335406"/>
    <lineage>
        <taxon>Bacteria</taxon>
        <taxon>Pseudomonadati</taxon>
        <taxon>Pseudomonadota</taxon>
        <taxon>Alphaproteobacteria</taxon>
        <taxon>Sphingomonadales</taxon>
        <taxon>Sphingosinicellaceae</taxon>
        <taxon>Sphingosinicella</taxon>
    </lineage>
</organism>
<protein>
    <submittedName>
        <fullName evidence="5">Alpha-beta hydrolase superfamily lysophospholipase</fullName>
    </submittedName>
</protein>
<dbReference type="InterPro" id="IPR050261">
    <property type="entry name" value="FrsA_esterase"/>
</dbReference>
<dbReference type="GO" id="GO:0052689">
    <property type="term" value="F:carboxylic ester hydrolase activity"/>
    <property type="evidence" value="ECO:0007669"/>
    <property type="project" value="UniProtKB-ARBA"/>
</dbReference>
<dbReference type="PANTHER" id="PTHR22946:SF9">
    <property type="entry name" value="POLYKETIDE TRANSFERASE AF380"/>
    <property type="match status" value="1"/>
</dbReference>
<sequence>MQIGLKPLVCALLAIILIGSAGVWGVGSLLTRTTNRHVTVPEKPAQLVHIDSTDGVRLAGTYWPAADKGAPAILMLHGNGNNRGAMNGTAAWLNTHGYAVLAIDFRGHGDSTPAGKSFGLFEAEDAEAALAWLRQRHPWARVGVIGFSLGGAASVLGDEGPLPVDAFVLQGVYPDIRRAIFNRLAIRLGQWPASAIEPLLSYQSVPRFGVWPSSISPIRALAQVKAPVLLMGGGKDTNTPPEETRAMYGAVRANAELRILEGVDHDTLGRTLPETFPILLAFLDRNLK</sequence>
<dbReference type="KEGG" id="smic:SmB9_02710"/>
<keyword evidence="7" id="KW-1185">Reference proteome</keyword>
<dbReference type="SUPFAM" id="SSF53474">
    <property type="entry name" value="alpha/beta-Hydrolases"/>
    <property type="match status" value="1"/>
</dbReference>
<dbReference type="AlphaFoldDB" id="A0AAD1D3B9"/>
<dbReference type="PANTHER" id="PTHR22946">
    <property type="entry name" value="DIENELACTONE HYDROLASE DOMAIN-CONTAINING PROTEIN-RELATED"/>
    <property type="match status" value="1"/>
</dbReference>